<evidence type="ECO:0000256" key="5">
    <source>
        <dbReference type="ARBA" id="ARBA00022989"/>
    </source>
</evidence>
<proteinExistence type="predicted"/>
<dbReference type="SUPFAM" id="SSF52540">
    <property type="entry name" value="P-loop containing nucleoside triphosphate hydrolases"/>
    <property type="match status" value="1"/>
</dbReference>
<evidence type="ECO:0000256" key="6">
    <source>
        <dbReference type="ARBA" id="ARBA00023136"/>
    </source>
</evidence>
<evidence type="ECO:0000256" key="4">
    <source>
        <dbReference type="ARBA" id="ARBA00022840"/>
    </source>
</evidence>
<evidence type="ECO:0000256" key="3">
    <source>
        <dbReference type="ARBA" id="ARBA00022741"/>
    </source>
</evidence>
<evidence type="ECO:0000259" key="10">
    <source>
        <dbReference type="PROSITE" id="PS50929"/>
    </source>
</evidence>
<dbReference type="Gene3D" id="3.40.50.300">
    <property type="entry name" value="P-loop containing nucleotide triphosphate hydrolases"/>
    <property type="match status" value="1"/>
</dbReference>
<dbReference type="Pfam" id="PF00005">
    <property type="entry name" value="ABC_tran"/>
    <property type="match status" value="1"/>
</dbReference>
<evidence type="ECO:0000256" key="8">
    <source>
        <dbReference type="SAM" id="Phobius"/>
    </source>
</evidence>
<dbReference type="PROSITE" id="PS50893">
    <property type="entry name" value="ABC_TRANSPORTER_2"/>
    <property type="match status" value="1"/>
</dbReference>
<dbReference type="PROSITE" id="PS50929">
    <property type="entry name" value="ABC_TM1F"/>
    <property type="match status" value="1"/>
</dbReference>
<dbReference type="InterPro" id="IPR036640">
    <property type="entry name" value="ABC1_TM_sf"/>
</dbReference>
<evidence type="ECO:0000256" key="1">
    <source>
        <dbReference type="ARBA" id="ARBA00004651"/>
    </source>
</evidence>
<feature type="transmembrane region" description="Helical" evidence="8">
    <location>
        <begin position="161"/>
        <end position="179"/>
    </location>
</feature>
<dbReference type="GO" id="GO:0005886">
    <property type="term" value="C:plasma membrane"/>
    <property type="evidence" value="ECO:0007669"/>
    <property type="project" value="UniProtKB-SubCell"/>
</dbReference>
<dbReference type="InterPro" id="IPR017871">
    <property type="entry name" value="ABC_transporter-like_CS"/>
</dbReference>
<dbReference type="AlphaFoldDB" id="A0A4R5F1Z1"/>
<evidence type="ECO:0000313" key="11">
    <source>
        <dbReference type="EMBL" id="TDE41474.1"/>
    </source>
</evidence>
<sequence length="621" mass="65547">MNEVSRTVRRLVGGAWRADRGKTVTAFALVLAGAASAPLLAACLGAMTDDLLAGRSGAAALAGAGVAVFAVVSLTFGHFAHVAYFELSELAEIDFDLRLAALSNGTPRTAHHDRPEHADTFTVLQRESRRFHTGLGAVVSAAGLAIAMACTAILLAGVSALLLLLPLAVLPPLVAGRLADRAMDRARQDSAEPTRIALNLFRLATTARHGGELRVSALGPELRERHARLWGTATRRLWRGQLTATVIRAAGLVTFAAGYTGAVLVAVRSAVSGGASPGGVVLVVVLAVQVNQQVTTAVRLMQDLHRMATAHRRLDDLAAAVAEPPAAARHDPPDRLDRGITLEDVSFTYPGTTRPVLTDVRLTLPAGATVAVVGENGAGKSTLVKLLCGLYRPTGGRILLDGVDQREVAPDQWRLRVSAGFQDFVRYELTLRQAVGLGDLPRITEDAVVAAALERAAASDVVPRLPHGLCTQLGRSYADGAELSGGQWQKLALGRAFMREAPLLLVLDEPGSALDPEAEHTVFERYAAQARRIGRSVGAITVFVSHRLSTVRTADVIVVLDEGRVTEIGDHATLMAAGRTYAGLFTMQSSAYAFDDRHPANEAPTQPIAGSGPGRRKPGQG</sequence>
<feature type="domain" description="ABC transmembrane type-1" evidence="10">
    <location>
        <begin position="24"/>
        <end position="306"/>
    </location>
</feature>
<dbReference type="GO" id="GO:0005524">
    <property type="term" value="F:ATP binding"/>
    <property type="evidence" value="ECO:0007669"/>
    <property type="project" value="UniProtKB-KW"/>
</dbReference>
<dbReference type="PANTHER" id="PTHR43394">
    <property type="entry name" value="ATP-DEPENDENT PERMEASE MDL1, MITOCHONDRIAL"/>
    <property type="match status" value="1"/>
</dbReference>
<keyword evidence="3" id="KW-0547">Nucleotide-binding</keyword>
<name>A0A4R5F1Z1_9ACTN</name>
<dbReference type="PROSITE" id="PS00211">
    <property type="entry name" value="ABC_TRANSPORTER_1"/>
    <property type="match status" value="1"/>
</dbReference>
<dbReference type="GO" id="GO:0015421">
    <property type="term" value="F:ABC-type oligopeptide transporter activity"/>
    <property type="evidence" value="ECO:0007669"/>
    <property type="project" value="TreeGrafter"/>
</dbReference>
<dbReference type="InterPro" id="IPR027417">
    <property type="entry name" value="P-loop_NTPase"/>
</dbReference>
<dbReference type="SMART" id="SM00382">
    <property type="entry name" value="AAA"/>
    <property type="match status" value="1"/>
</dbReference>
<evidence type="ECO:0000256" key="7">
    <source>
        <dbReference type="SAM" id="MobiDB-lite"/>
    </source>
</evidence>
<evidence type="ECO:0000256" key="2">
    <source>
        <dbReference type="ARBA" id="ARBA00022692"/>
    </source>
</evidence>
<feature type="transmembrane region" description="Helical" evidence="8">
    <location>
        <begin position="59"/>
        <end position="80"/>
    </location>
</feature>
<feature type="transmembrane region" description="Helical" evidence="8">
    <location>
        <begin position="245"/>
        <end position="267"/>
    </location>
</feature>
<dbReference type="Proteomes" id="UP000295136">
    <property type="component" value="Unassembled WGS sequence"/>
</dbReference>
<feature type="domain" description="ABC transporter" evidence="9">
    <location>
        <begin position="340"/>
        <end position="587"/>
    </location>
</feature>
<dbReference type="InterPro" id="IPR003593">
    <property type="entry name" value="AAA+_ATPase"/>
</dbReference>
<dbReference type="EMBL" id="SMLD01000097">
    <property type="protein sequence ID" value="TDE41474.1"/>
    <property type="molecule type" value="Genomic_DNA"/>
</dbReference>
<dbReference type="InterPro" id="IPR003439">
    <property type="entry name" value="ABC_transporter-like_ATP-bd"/>
</dbReference>
<keyword evidence="4 11" id="KW-0067">ATP-binding</keyword>
<evidence type="ECO:0000259" key="9">
    <source>
        <dbReference type="PROSITE" id="PS50893"/>
    </source>
</evidence>
<gene>
    <name evidence="11" type="ORF">E1295_30050</name>
</gene>
<comment type="subcellular location">
    <subcellularLocation>
        <location evidence="1">Cell membrane</location>
        <topology evidence="1">Multi-pass membrane protein</topology>
    </subcellularLocation>
</comment>
<feature type="transmembrane region" description="Helical" evidence="8">
    <location>
        <begin position="26"/>
        <end position="47"/>
    </location>
</feature>
<feature type="region of interest" description="Disordered" evidence="7">
    <location>
        <begin position="597"/>
        <end position="621"/>
    </location>
</feature>
<keyword evidence="6 8" id="KW-0472">Membrane</keyword>
<evidence type="ECO:0000313" key="12">
    <source>
        <dbReference type="Proteomes" id="UP000295136"/>
    </source>
</evidence>
<dbReference type="PANTHER" id="PTHR43394:SF1">
    <property type="entry name" value="ATP-BINDING CASSETTE SUB-FAMILY B MEMBER 10, MITOCHONDRIAL"/>
    <property type="match status" value="1"/>
</dbReference>
<organism evidence="11 12">
    <name type="scientific">Nonomuraea mesophila</name>
    <dbReference type="NCBI Taxonomy" id="2530382"/>
    <lineage>
        <taxon>Bacteria</taxon>
        <taxon>Bacillati</taxon>
        <taxon>Actinomycetota</taxon>
        <taxon>Actinomycetes</taxon>
        <taxon>Streptosporangiales</taxon>
        <taxon>Streptosporangiaceae</taxon>
        <taxon>Nonomuraea</taxon>
    </lineage>
</organism>
<dbReference type="Gene3D" id="1.20.1560.10">
    <property type="entry name" value="ABC transporter type 1, transmembrane domain"/>
    <property type="match status" value="1"/>
</dbReference>
<comment type="caution">
    <text evidence="11">The sequence shown here is derived from an EMBL/GenBank/DDBJ whole genome shotgun (WGS) entry which is preliminary data.</text>
</comment>
<keyword evidence="2 8" id="KW-0812">Transmembrane</keyword>
<dbReference type="InterPro" id="IPR039421">
    <property type="entry name" value="Type_1_exporter"/>
</dbReference>
<feature type="transmembrane region" description="Helical" evidence="8">
    <location>
        <begin position="134"/>
        <end position="155"/>
    </location>
</feature>
<keyword evidence="12" id="KW-1185">Reference proteome</keyword>
<reference evidence="11 12" key="1">
    <citation type="submission" date="2019-03" db="EMBL/GenBank/DDBJ databases">
        <title>Draft genome sequences of novel Actinobacteria.</title>
        <authorList>
            <person name="Sahin N."/>
            <person name="Ay H."/>
            <person name="Saygin H."/>
        </authorList>
    </citation>
    <scope>NUCLEOTIDE SEQUENCE [LARGE SCALE GENOMIC DNA]</scope>
    <source>
        <strain evidence="11 12">6K102</strain>
    </source>
</reference>
<dbReference type="InterPro" id="IPR011527">
    <property type="entry name" value="ABC1_TM_dom"/>
</dbReference>
<protein>
    <submittedName>
        <fullName evidence="11">ATP-binding cassette domain-containing protein</fullName>
    </submittedName>
</protein>
<keyword evidence="5 8" id="KW-1133">Transmembrane helix</keyword>
<dbReference type="SUPFAM" id="SSF90123">
    <property type="entry name" value="ABC transporter transmembrane region"/>
    <property type="match status" value="1"/>
</dbReference>
<dbReference type="RefSeq" id="WP_132635159.1">
    <property type="nucleotide sequence ID" value="NZ_SMLD01000097.1"/>
</dbReference>
<accession>A0A4R5F1Z1</accession>
<dbReference type="GO" id="GO:0016887">
    <property type="term" value="F:ATP hydrolysis activity"/>
    <property type="evidence" value="ECO:0007669"/>
    <property type="project" value="InterPro"/>
</dbReference>